<evidence type="ECO:0000256" key="1">
    <source>
        <dbReference type="ARBA" id="ARBA00022993"/>
    </source>
</evidence>
<accession>A0A3L6L5C0</accession>
<proteinExistence type="inferred from homology"/>
<dbReference type="InterPro" id="IPR003382">
    <property type="entry name" value="Flavoprotein"/>
</dbReference>
<evidence type="ECO:0000259" key="4">
    <source>
        <dbReference type="Pfam" id="PF02441"/>
    </source>
</evidence>
<dbReference type="Proteomes" id="UP000266743">
    <property type="component" value="Chromosome 6"/>
</dbReference>
<dbReference type="GO" id="GO:0004633">
    <property type="term" value="F:phosphopantothenoylcysteine decarboxylase activity"/>
    <property type="evidence" value="ECO:0007669"/>
    <property type="project" value="TreeGrafter"/>
</dbReference>
<protein>
    <submittedName>
        <fullName evidence="5">Phosphopantothenoylcysteine decarboxylase</fullName>
    </submittedName>
</protein>
<organism evidence="5">
    <name type="scientific">Trypanosoma brucei equiperdum</name>
    <dbReference type="NCBI Taxonomy" id="630700"/>
    <lineage>
        <taxon>Eukaryota</taxon>
        <taxon>Discoba</taxon>
        <taxon>Euglenozoa</taxon>
        <taxon>Kinetoplastea</taxon>
        <taxon>Metakinetoplastina</taxon>
        <taxon>Trypanosomatida</taxon>
        <taxon>Trypanosomatidae</taxon>
        <taxon>Trypanosoma</taxon>
    </lineage>
</organism>
<dbReference type="SUPFAM" id="SSF52507">
    <property type="entry name" value="Homo-oligomeric flavin-containing Cys decarboxylases, HFCD"/>
    <property type="match status" value="1"/>
</dbReference>
<dbReference type="PANTHER" id="PTHR14359">
    <property type="entry name" value="HOMO-OLIGOMERIC FLAVIN CONTAINING CYS DECARBOXYLASE FAMILY"/>
    <property type="match status" value="1"/>
</dbReference>
<feature type="compositionally biased region" description="Basic and acidic residues" evidence="3">
    <location>
        <begin position="239"/>
        <end position="251"/>
    </location>
</feature>
<sequence length="251" mass="27616">MEKEKKPVNILLLVTGSIAAVKVGLLLDQLVDEACSVRIAATKSAFHFITRAQHSRKGIQLNRILTDEDEWKEWQGMNDAVMHIELRRWADIVVIAPLDANTLAKLAVGMCDNLVTCVMRAWEVRKKPVVLCPAMNTAMWTHPVTAQQLRTLCDWYGGDPSQLHIDVEEANEEGFKAVLPNTLETSLFQIVGPVKKRLACGDVGIGGMAPVEEVARAIKHTASLIRAARATPATTFENETNKNGKGADEPQ</sequence>
<dbReference type="AlphaFoldDB" id="A0A3L6L5C0"/>
<feature type="region of interest" description="Disordered" evidence="3">
    <location>
        <begin position="230"/>
        <end position="251"/>
    </location>
</feature>
<comment type="caution">
    <text evidence="5">The sequence shown here is derived from an EMBL/GenBank/DDBJ whole genome shotgun (WGS) entry which is preliminary data.</text>
</comment>
<dbReference type="GO" id="GO:0015937">
    <property type="term" value="P:coenzyme A biosynthetic process"/>
    <property type="evidence" value="ECO:0007669"/>
    <property type="project" value="UniProtKB-KW"/>
</dbReference>
<keyword evidence="1" id="KW-0173">Coenzyme A biosynthesis</keyword>
<dbReference type="Gene3D" id="3.40.50.1950">
    <property type="entry name" value="Flavin prenyltransferase-like"/>
    <property type="match status" value="1"/>
</dbReference>
<evidence type="ECO:0000256" key="3">
    <source>
        <dbReference type="SAM" id="MobiDB-lite"/>
    </source>
</evidence>
<name>A0A3L6L5C0_9TRYP</name>
<evidence type="ECO:0000256" key="2">
    <source>
        <dbReference type="ARBA" id="ARBA00038350"/>
    </source>
</evidence>
<dbReference type="InterPro" id="IPR036551">
    <property type="entry name" value="Flavin_trans-like"/>
</dbReference>
<dbReference type="PANTHER" id="PTHR14359:SF6">
    <property type="entry name" value="PHOSPHOPANTOTHENOYLCYSTEINE DECARBOXYLASE"/>
    <property type="match status" value="1"/>
</dbReference>
<dbReference type="Pfam" id="PF02441">
    <property type="entry name" value="Flavoprotein"/>
    <property type="match status" value="1"/>
</dbReference>
<dbReference type="GO" id="GO:0071513">
    <property type="term" value="C:phosphopantothenoylcysteine decarboxylase complex"/>
    <property type="evidence" value="ECO:0007669"/>
    <property type="project" value="TreeGrafter"/>
</dbReference>
<comment type="similarity">
    <text evidence="2">Belongs to the HFCD (homooligomeric flavin containing Cys decarboxylase) superfamily.</text>
</comment>
<feature type="domain" description="Flavoprotein" evidence="4">
    <location>
        <begin position="9"/>
        <end position="196"/>
    </location>
</feature>
<gene>
    <name evidence="5" type="primary">PPCDC</name>
    <name evidence="5" type="ORF">DPX39_060032600</name>
</gene>
<dbReference type="EMBL" id="QSBY01000006">
    <property type="protein sequence ID" value="RHW71833.1"/>
    <property type="molecule type" value="Genomic_DNA"/>
</dbReference>
<evidence type="ECO:0000313" key="5">
    <source>
        <dbReference type="EMBL" id="RHW71833.1"/>
    </source>
</evidence>
<dbReference type="GO" id="GO:0010181">
    <property type="term" value="F:FMN binding"/>
    <property type="evidence" value="ECO:0007669"/>
    <property type="project" value="TreeGrafter"/>
</dbReference>
<reference evidence="5" key="1">
    <citation type="submission" date="2018-09" db="EMBL/GenBank/DDBJ databases">
        <title>whole genome sequence of T. equiperdum IVM-t1 strain.</title>
        <authorList>
            <person name="Suganuma K."/>
        </authorList>
    </citation>
    <scope>NUCLEOTIDE SEQUENCE [LARGE SCALE GENOMIC DNA]</scope>
    <source>
        <strain evidence="5">IVM-t1</strain>
    </source>
</reference>